<feature type="compositionally biased region" description="Basic residues" evidence="1">
    <location>
        <begin position="368"/>
        <end position="377"/>
    </location>
</feature>
<proteinExistence type="predicted"/>
<reference evidence="2 3" key="1">
    <citation type="submission" date="2017-05" db="EMBL/GenBank/DDBJ databases">
        <authorList>
            <person name="Varghese N."/>
            <person name="Submissions S."/>
        </authorList>
    </citation>
    <scope>NUCLEOTIDE SEQUENCE [LARGE SCALE GENOMIC DNA]</scope>
    <source>
        <strain evidence="2 3">DSM 29982</strain>
    </source>
</reference>
<evidence type="ECO:0008006" key="4">
    <source>
        <dbReference type="Google" id="ProtNLM"/>
    </source>
</evidence>
<feature type="region of interest" description="Disordered" evidence="1">
    <location>
        <begin position="329"/>
        <end position="377"/>
    </location>
</feature>
<protein>
    <recommendedName>
        <fullName evidence="4">DUF3945 domain-containing protein</fullName>
    </recommendedName>
</protein>
<accession>A0A521F7D6</accession>
<dbReference type="RefSeq" id="WP_239457787.1">
    <property type="nucleotide sequence ID" value="NZ_CP043612.1"/>
</dbReference>
<evidence type="ECO:0000313" key="3">
    <source>
        <dbReference type="Proteomes" id="UP000319267"/>
    </source>
</evidence>
<keyword evidence="3" id="KW-1185">Reference proteome</keyword>
<organism evidence="2 3">
    <name type="scientific">Flavobacterium nitrogenifigens</name>
    <dbReference type="NCBI Taxonomy" id="1617283"/>
    <lineage>
        <taxon>Bacteria</taxon>
        <taxon>Pseudomonadati</taxon>
        <taxon>Bacteroidota</taxon>
        <taxon>Flavobacteriia</taxon>
        <taxon>Flavobacteriales</taxon>
        <taxon>Flavobacteriaceae</taxon>
        <taxon>Flavobacterium</taxon>
    </lineage>
</organism>
<dbReference type="Proteomes" id="UP000319267">
    <property type="component" value="Unassembled WGS sequence"/>
</dbReference>
<evidence type="ECO:0000313" key="2">
    <source>
        <dbReference type="EMBL" id="SMO92128.1"/>
    </source>
</evidence>
<gene>
    <name evidence="2" type="ORF">SAMN06265220_10712</name>
</gene>
<name>A0A521F7D6_9FLAO</name>
<feature type="compositionally biased region" description="Basic and acidic residues" evidence="1">
    <location>
        <begin position="329"/>
        <end position="357"/>
    </location>
</feature>
<sequence length="377" mass="43342">MTIDLSDSEMMLGYAQEMAYLGYTDVAFNIDQVNNSDTLEFFRDPQQAEEYCAVMANDAEYFERLPVKSLIHDLNALMQSGIDLSSIEAIDITGFARGERERKEFLENNLNGSIMNEKNLEFLADQIKYAGFGEALQPILKEQLGKGEKEFTVLHEANFEKSAFKCELSFKKSDRSDLYFFNSYKAMLSKEGAPHTLEQIFYMGKDNNFTMKEAFNLLEGRSVNKDLMTKEGEKYNSWISLDFKDAEPNGNFKMNHYHQNYGYNLQAALEKHSIKELQTPESKESLLGSLKKGNIQSVTFVVNGEEKRRFVEANPQFKTIRVYDESMLRINDRQSQEQKQKDSKEDISKGEKKSADGKEDDLGEKKEKKAKRRSPSI</sequence>
<evidence type="ECO:0000256" key="1">
    <source>
        <dbReference type="SAM" id="MobiDB-lite"/>
    </source>
</evidence>
<dbReference type="EMBL" id="FXTQ01000007">
    <property type="protein sequence ID" value="SMO92128.1"/>
    <property type="molecule type" value="Genomic_DNA"/>
</dbReference>
<dbReference type="AlphaFoldDB" id="A0A521F7D6"/>